<dbReference type="SUPFAM" id="SSF55136">
    <property type="entry name" value="Probable bacterial effector-binding domain"/>
    <property type="match status" value="1"/>
</dbReference>
<dbReference type="Proteomes" id="UP001210231">
    <property type="component" value="Unassembled WGS sequence"/>
</dbReference>
<dbReference type="InterPro" id="IPR008319">
    <property type="entry name" value="GyrI-like_CCH_Lin2189-like"/>
</dbReference>
<evidence type="ECO:0000259" key="1">
    <source>
        <dbReference type="Pfam" id="PF06445"/>
    </source>
</evidence>
<evidence type="ECO:0000313" key="2">
    <source>
        <dbReference type="EMBL" id="MDA3616757.1"/>
    </source>
</evidence>
<name>A0ABT4UPI0_9BACT</name>
<keyword evidence="3" id="KW-1185">Reference proteome</keyword>
<feature type="domain" description="GyrI-like small molecule binding" evidence="1">
    <location>
        <begin position="20"/>
        <end position="203"/>
    </location>
</feature>
<protein>
    <submittedName>
        <fullName evidence="2">GyrI-like domain-containing protein</fullName>
    </submittedName>
</protein>
<dbReference type="Gene3D" id="3.20.80.10">
    <property type="entry name" value="Regulatory factor, effector binding domain"/>
    <property type="match status" value="1"/>
</dbReference>
<reference evidence="2 3" key="1">
    <citation type="submission" date="2022-12" db="EMBL/GenBank/DDBJ databases">
        <title>Chitinophagaceae gen. sp. nov., a new member of the family Chitinophagaceae, isolated from soil in a chemical factory.</title>
        <authorList>
            <person name="Ke Z."/>
        </authorList>
    </citation>
    <scope>NUCLEOTIDE SEQUENCE [LARGE SCALE GENOMIC DNA]</scope>
    <source>
        <strain evidence="2 3">LY-5</strain>
    </source>
</reference>
<dbReference type="InterPro" id="IPR011256">
    <property type="entry name" value="Reg_factor_effector_dom_sf"/>
</dbReference>
<dbReference type="InterPro" id="IPR029442">
    <property type="entry name" value="GyrI-like"/>
</dbReference>
<proteinExistence type="predicted"/>
<gene>
    <name evidence="2" type="ORF">O3P16_18240</name>
</gene>
<evidence type="ECO:0000313" key="3">
    <source>
        <dbReference type="Proteomes" id="UP001210231"/>
    </source>
</evidence>
<dbReference type="Pfam" id="PF06445">
    <property type="entry name" value="GyrI-like"/>
    <property type="match status" value="1"/>
</dbReference>
<organism evidence="2 3">
    <name type="scientific">Polluticaenibacter yanchengensis</name>
    <dbReference type="NCBI Taxonomy" id="3014562"/>
    <lineage>
        <taxon>Bacteria</taxon>
        <taxon>Pseudomonadati</taxon>
        <taxon>Bacteroidota</taxon>
        <taxon>Chitinophagia</taxon>
        <taxon>Chitinophagales</taxon>
        <taxon>Chitinophagaceae</taxon>
        <taxon>Polluticaenibacter</taxon>
    </lineage>
</organism>
<dbReference type="RefSeq" id="WP_407033087.1">
    <property type="nucleotide sequence ID" value="NZ_JAQGEF010000042.1"/>
</dbReference>
<accession>A0ABT4UPI0</accession>
<dbReference type="PIRSF" id="PIRSF031644">
    <property type="entry name" value="UCP031644"/>
    <property type="match status" value="1"/>
</dbReference>
<sequence length="207" mass="23505">MTKIDLAKKDKAYYTAGITPEITEIGECSYLSLTGKGDPSDKAFAENIEALYSVAYKIKFAFKAIDKDFVVAKLEGLWWYDEERFPGKNYKTASSDVPRSEWEYRLLIRLPDFVTANDVAIAKEIVVQNKGLKKAATVGYYTMKEGKCVQILHIGPFANEPATLEILGTFIEKHRFAKNGLHHEIYLSDFRKTAPEKLKTILREPVK</sequence>
<dbReference type="EMBL" id="JAQGEF010000042">
    <property type="protein sequence ID" value="MDA3616757.1"/>
    <property type="molecule type" value="Genomic_DNA"/>
</dbReference>
<comment type="caution">
    <text evidence="2">The sequence shown here is derived from an EMBL/GenBank/DDBJ whole genome shotgun (WGS) entry which is preliminary data.</text>
</comment>